<dbReference type="GO" id="GO:0015271">
    <property type="term" value="F:outward rectifier potassium channel activity"/>
    <property type="evidence" value="ECO:0007669"/>
    <property type="project" value="TreeGrafter"/>
</dbReference>
<accession>E4WSN8</accession>
<dbReference type="Gene3D" id="1.10.287.70">
    <property type="match status" value="1"/>
</dbReference>
<dbReference type="PANTHER" id="PTHR11003:SF345">
    <property type="entry name" value="TWIK FAMILY OF POTASSIUM CHANNELS PROTEIN 18"/>
    <property type="match status" value="1"/>
</dbReference>
<dbReference type="GO" id="GO:0030322">
    <property type="term" value="P:stabilization of membrane potential"/>
    <property type="evidence" value="ECO:0007669"/>
    <property type="project" value="TreeGrafter"/>
</dbReference>
<dbReference type="InParanoid" id="E4WSN8"/>
<dbReference type="Gene3D" id="1.20.90.10">
    <property type="entry name" value="Phospholipase A2 domain"/>
    <property type="match status" value="1"/>
</dbReference>
<dbReference type="OrthoDB" id="297496at2759"/>
<organism evidence="10">
    <name type="scientific">Oikopleura dioica</name>
    <name type="common">Tunicate</name>
    <dbReference type="NCBI Taxonomy" id="34765"/>
    <lineage>
        <taxon>Eukaryota</taxon>
        <taxon>Metazoa</taxon>
        <taxon>Chordata</taxon>
        <taxon>Tunicata</taxon>
        <taxon>Appendicularia</taxon>
        <taxon>Copelata</taxon>
        <taxon>Oikopleuridae</taxon>
        <taxon>Oikopleura</taxon>
    </lineage>
</organism>
<gene>
    <name evidence="10" type="ORF">GSOID_T00005891001</name>
</gene>
<evidence type="ECO:0000256" key="8">
    <source>
        <dbReference type="SAM" id="Phobius"/>
    </source>
</evidence>
<evidence type="ECO:0000256" key="5">
    <source>
        <dbReference type="ARBA" id="ARBA00023065"/>
    </source>
</evidence>
<keyword evidence="7" id="KW-0407">Ion channel</keyword>
<feature type="transmembrane region" description="Helical" evidence="8">
    <location>
        <begin position="20"/>
        <end position="45"/>
    </location>
</feature>
<evidence type="ECO:0000256" key="4">
    <source>
        <dbReference type="ARBA" id="ARBA00022989"/>
    </source>
</evidence>
<keyword evidence="4 8" id="KW-1133">Transmembrane helix</keyword>
<feature type="domain" description="Potassium channel" evidence="9">
    <location>
        <begin position="88"/>
        <end position="132"/>
    </location>
</feature>
<evidence type="ECO:0000259" key="9">
    <source>
        <dbReference type="Pfam" id="PF07885"/>
    </source>
</evidence>
<dbReference type="InterPro" id="IPR003280">
    <property type="entry name" value="2pore_dom_K_chnl"/>
</dbReference>
<feature type="transmembrane region" description="Helical" evidence="8">
    <location>
        <begin position="114"/>
        <end position="134"/>
    </location>
</feature>
<dbReference type="SUPFAM" id="SSF81324">
    <property type="entry name" value="Voltage-gated potassium channels"/>
    <property type="match status" value="1"/>
</dbReference>
<dbReference type="GO" id="GO:0022841">
    <property type="term" value="F:potassium ion leak channel activity"/>
    <property type="evidence" value="ECO:0007669"/>
    <property type="project" value="TreeGrafter"/>
</dbReference>
<dbReference type="AlphaFoldDB" id="E4WSN8"/>
<evidence type="ECO:0000313" key="10">
    <source>
        <dbReference type="EMBL" id="CBY06823.1"/>
    </source>
</evidence>
<feature type="transmembrane region" description="Helical" evidence="8">
    <location>
        <begin position="84"/>
        <end position="102"/>
    </location>
</feature>
<evidence type="ECO:0000256" key="2">
    <source>
        <dbReference type="ARBA" id="ARBA00022448"/>
    </source>
</evidence>
<dbReference type="EMBL" id="FN653016">
    <property type="protein sequence ID" value="CBY06823.1"/>
    <property type="molecule type" value="Genomic_DNA"/>
</dbReference>
<dbReference type="InterPro" id="IPR013099">
    <property type="entry name" value="K_chnl_dom"/>
</dbReference>
<dbReference type="GO" id="GO:0050482">
    <property type="term" value="P:arachidonate secretion"/>
    <property type="evidence" value="ECO:0007669"/>
    <property type="project" value="InterPro"/>
</dbReference>
<sequence>MSIQRLLGTLISNSSLFNNLFSGKVFCIFFIAFGIPYFGYMLSVISELIHSNLRRVSSLRIRHRNFLSSSSVDKSKYTTDFSTAFYVIIGSALLVVLPSYGLTLVEGWSFFDSIYYSLITLTTVGIGDFVPSILPPDKFGAVNLYWAINNDTFDAEFFALETDCFAAHLKMSHFGVSELVIKFYKRDRFFNRQNRDGRVAPCEQIDALPVETQLGRMDQERRYVDLKMMAEKFWAKNGGGAFDERKYWAYGCHCYLLGDRPMSEMGIGSPVDALDNRCKAYKDCQKCARAKHGNDCIGEMVKYTWRYSKKSESLAAREEPGTCARDLFECDRQLIFDVWAKKEIFDNKFHAFWSNDDPELAFDNRNPDNCPRKGGVRVEHQCCGGYDRPYLWLNLNKNRCCATKNQETGDSVPFDADCEHGEWLGF</sequence>
<evidence type="ECO:0000256" key="1">
    <source>
        <dbReference type="ARBA" id="ARBA00004141"/>
    </source>
</evidence>
<keyword evidence="3 8" id="KW-0812">Transmembrane</keyword>
<comment type="subcellular location">
    <subcellularLocation>
        <location evidence="1">Membrane</location>
        <topology evidence="1">Multi-pass membrane protein</topology>
    </subcellularLocation>
</comment>
<protein>
    <recommendedName>
        <fullName evidence="9">Potassium channel domain-containing protein</fullName>
    </recommendedName>
</protein>
<evidence type="ECO:0000313" key="11">
    <source>
        <dbReference type="Proteomes" id="UP000001307"/>
    </source>
</evidence>
<dbReference type="Proteomes" id="UP000001307">
    <property type="component" value="Unassembled WGS sequence"/>
</dbReference>
<dbReference type="GO" id="GO:0005886">
    <property type="term" value="C:plasma membrane"/>
    <property type="evidence" value="ECO:0007669"/>
    <property type="project" value="TreeGrafter"/>
</dbReference>
<dbReference type="InterPro" id="IPR036444">
    <property type="entry name" value="PLipase_A2_dom_sf"/>
</dbReference>
<keyword evidence="2" id="KW-0813">Transport</keyword>
<dbReference type="GO" id="GO:0006644">
    <property type="term" value="P:phospholipid metabolic process"/>
    <property type="evidence" value="ECO:0007669"/>
    <property type="project" value="InterPro"/>
</dbReference>
<evidence type="ECO:0000256" key="6">
    <source>
        <dbReference type="ARBA" id="ARBA00023136"/>
    </source>
</evidence>
<keyword evidence="6 8" id="KW-0472">Membrane</keyword>
<reference evidence="10" key="1">
    <citation type="journal article" date="2010" name="Science">
        <title>Plasticity of animal genome architecture unmasked by rapid evolution of a pelagic tunicate.</title>
        <authorList>
            <person name="Denoeud F."/>
            <person name="Henriet S."/>
            <person name="Mungpakdee S."/>
            <person name="Aury J.M."/>
            <person name="Da Silva C."/>
            <person name="Brinkmann H."/>
            <person name="Mikhaleva J."/>
            <person name="Olsen L.C."/>
            <person name="Jubin C."/>
            <person name="Canestro C."/>
            <person name="Bouquet J.M."/>
            <person name="Danks G."/>
            <person name="Poulain J."/>
            <person name="Campsteijn C."/>
            <person name="Adamski M."/>
            <person name="Cross I."/>
            <person name="Yadetie F."/>
            <person name="Muffato M."/>
            <person name="Louis A."/>
            <person name="Butcher S."/>
            <person name="Tsagkogeorga G."/>
            <person name="Konrad A."/>
            <person name="Singh S."/>
            <person name="Jensen M.F."/>
            <person name="Cong E.H."/>
            <person name="Eikeseth-Otteraa H."/>
            <person name="Noel B."/>
            <person name="Anthouard V."/>
            <person name="Porcel B.M."/>
            <person name="Kachouri-Lafond R."/>
            <person name="Nishino A."/>
            <person name="Ugolini M."/>
            <person name="Chourrout P."/>
            <person name="Nishida H."/>
            <person name="Aasland R."/>
            <person name="Huzurbazar S."/>
            <person name="Westhof E."/>
            <person name="Delsuc F."/>
            <person name="Lehrach H."/>
            <person name="Reinhardt R."/>
            <person name="Weissenbach J."/>
            <person name="Roy S.W."/>
            <person name="Artiguenave F."/>
            <person name="Postlethwait J.H."/>
            <person name="Manak J.R."/>
            <person name="Thompson E.M."/>
            <person name="Jaillon O."/>
            <person name="Du Pasquier L."/>
            <person name="Boudinot P."/>
            <person name="Liberles D.A."/>
            <person name="Volff J.N."/>
            <person name="Philippe H."/>
            <person name="Lenhard B."/>
            <person name="Roest Crollius H."/>
            <person name="Wincker P."/>
            <person name="Chourrout D."/>
        </authorList>
    </citation>
    <scope>NUCLEOTIDE SEQUENCE [LARGE SCALE GENOMIC DNA]</scope>
</reference>
<dbReference type="SUPFAM" id="SSF48619">
    <property type="entry name" value="Phospholipase A2, PLA2"/>
    <property type="match status" value="1"/>
</dbReference>
<dbReference type="PANTHER" id="PTHR11003">
    <property type="entry name" value="POTASSIUM CHANNEL, SUBFAMILY K"/>
    <property type="match status" value="1"/>
</dbReference>
<keyword evidence="5" id="KW-0406">Ion transport</keyword>
<evidence type="ECO:0000256" key="3">
    <source>
        <dbReference type="ARBA" id="ARBA00022692"/>
    </source>
</evidence>
<dbReference type="GO" id="GO:0004623">
    <property type="term" value="F:phospholipase A2 activity"/>
    <property type="evidence" value="ECO:0007669"/>
    <property type="project" value="InterPro"/>
</dbReference>
<proteinExistence type="predicted"/>
<keyword evidence="11" id="KW-1185">Reference proteome</keyword>
<dbReference type="Pfam" id="PF07885">
    <property type="entry name" value="Ion_trans_2"/>
    <property type="match status" value="1"/>
</dbReference>
<evidence type="ECO:0000256" key="7">
    <source>
        <dbReference type="ARBA" id="ARBA00023303"/>
    </source>
</evidence>
<name>E4WSN8_OIKDI</name>